<gene>
    <name evidence="5" type="ORF">HKD39_11305</name>
</gene>
<dbReference type="PANTHER" id="PTHR46401">
    <property type="entry name" value="GLYCOSYLTRANSFERASE WBBK-RELATED"/>
    <property type="match status" value="1"/>
</dbReference>
<feature type="domain" description="Glycosyltransferase subfamily 4-like N-terminal" evidence="4">
    <location>
        <begin position="25"/>
        <end position="185"/>
    </location>
</feature>
<evidence type="ECO:0000259" key="4">
    <source>
        <dbReference type="Pfam" id="PF13439"/>
    </source>
</evidence>
<dbReference type="CDD" id="cd03809">
    <property type="entry name" value="GT4_MtfB-like"/>
    <property type="match status" value="1"/>
</dbReference>
<sequence>MSSPVEPAELSVRLDATPLLGQRTGIGRYTEQLIAGLAALAPRERLRVGATAFTLRGAGQLAAALPPGVSARSLPVPARGLRTAWTYTNLPPVSLLAGRSEVFHGTNFVLPPTGRSAGVVTIHDLAYLVLPDTVDATSRALRELVPISLRRAAMVVVPSLATAAAVQDAYRVPDDKLAVTPLGVDGRWLAATPAAAGELRRWGLPERFVLFVGTREPRKDLRTLLAAHAAAEHADPDTPPLVLIGQDGWGDELRPASSVLLAGYQPQARLPGIVAAAQALVMPSRYEGFGIPAIEALATGTRTVVSDLPVLAEVTGGHADVFGVGDADALAELLITTKDQAPQQVRDARREWAARWRWEMTASSTLAAYRRAAGRD</sequence>
<evidence type="ECO:0000259" key="3">
    <source>
        <dbReference type="Pfam" id="PF00534"/>
    </source>
</evidence>
<proteinExistence type="predicted"/>
<dbReference type="GO" id="GO:0016757">
    <property type="term" value="F:glycosyltransferase activity"/>
    <property type="evidence" value="ECO:0007669"/>
    <property type="project" value="UniProtKB-KW"/>
</dbReference>
<evidence type="ECO:0000256" key="2">
    <source>
        <dbReference type="ARBA" id="ARBA00022679"/>
    </source>
</evidence>
<dbReference type="Pfam" id="PF13439">
    <property type="entry name" value="Glyco_transf_4"/>
    <property type="match status" value="1"/>
</dbReference>
<dbReference type="GO" id="GO:0009103">
    <property type="term" value="P:lipopolysaccharide biosynthetic process"/>
    <property type="evidence" value="ECO:0007669"/>
    <property type="project" value="TreeGrafter"/>
</dbReference>
<comment type="caution">
    <text evidence="5">The sequence shown here is derived from an EMBL/GenBank/DDBJ whole genome shotgun (WGS) entry which is preliminary data.</text>
</comment>
<dbReference type="EMBL" id="JABEND010000005">
    <property type="protein sequence ID" value="NNG36291.1"/>
    <property type="molecule type" value="Genomic_DNA"/>
</dbReference>
<dbReference type="RefSeq" id="WP_171199951.1">
    <property type="nucleotide sequence ID" value="NZ_JABEND010000005.1"/>
</dbReference>
<organism evidence="5 6">
    <name type="scientific">Nakamurella aerolata</name>
    <dbReference type="NCBI Taxonomy" id="1656892"/>
    <lineage>
        <taxon>Bacteria</taxon>
        <taxon>Bacillati</taxon>
        <taxon>Actinomycetota</taxon>
        <taxon>Actinomycetes</taxon>
        <taxon>Nakamurellales</taxon>
        <taxon>Nakamurellaceae</taxon>
        <taxon>Nakamurella</taxon>
    </lineage>
</organism>
<keyword evidence="6" id="KW-1185">Reference proteome</keyword>
<dbReference type="Proteomes" id="UP000562984">
    <property type="component" value="Unassembled WGS sequence"/>
</dbReference>
<dbReference type="Pfam" id="PF00534">
    <property type="entry name" value="Glycos_transf_1"/>
    <property type="match status" value="1"/>
</dbReference>
<reference evidence="5 6" key="1">
    <citation type="submission" date="2020-05" db="EMBL/GenBank/DDBJ databases">
        <title>Nakamurella sp. DB0629 isolated from air conditioner.</title>
        <authorList>
            <person name="Kim D.H."/>
            <person name="Kim D.-U."/>
        </authorList>
    </citation>
    <scope>NUCLEOTIDE SEQUENCE [LARGE SCALE GENOMIC DNA]</scope>
    <source>
        <strain evidence="5 6">DB0629</strain>
    </source>
</reference>
<feature type="domain" description="Glycosyl transferase family 1" evidence="3">
    <location>
        <begin position="206"/>
        <end position="339"/>
    </location>
</feature>
<evidence type="ECO:0000256" key="1">
    <source>
        <dbReference type="ARBA" id="ARBA00022676"/>
    </source>
</evidence>
<keyword evidence="1" id="KW-0328">Glycosyltransferase</keyword>
<dbReference type="SUPFAM" id="SSF53756">
    <property type="entry name" value="UDP-Glycosyltransferase/glycogen phosphorylase"/>
    <property type="match status" value="1"/>
</dbReference>
<dbReference type="InterPro" id="IPR028098">
    <property type="entry name" value="Glyco_trans_4-like_N"/>
</dbReference>
<dbReference type="AlphaFoldDB" id="A0A849AAY1"/>
<protein>
    <submittedName>
        <fullName evidence="5">Glycosyltransferase family 4 protein</fullName>
    </submittedName>
</protein>
<name>A0A849AAY1_9ACTN</name>
<accession>A0A849AAY1</accession>
<dbReference type="InterPro" id="IPR001296">
    <property type="entry name" value="Glyco_trans_1"/>
</dbReference>
<dbReference type="PANTHER" id="PTHR46401:SF2">
    <property type="entry name" value="GLYCOSYLTRANSFERASE WBBK-RELATED"/>
    <property type="match status" value="1"/>
</dbReference>
<dbReference type="Gene3D" id="3.40.50.2000">
    <property type="entry name" value="Glycogen Phosphorylase B"/>
    <property type="match status" value="2"/>
</dbReference>
<evidence type="ECO:0000313" key="6">
    <source>
        <dbReference type="Proteomes" id="UP000562984"/>
    </source>
</evidence>
<evidence type="ECO:0000313" key="5">
    <source>
        <dbReference type="EMBL" id="NNG36291.1"/>
    </source>
</evidence>
<keyword evidence="2 5" id="KW-0808">Transferase</keyword>